<dbReference type="Proteomes" id="UP001366503">
    <property type="component" value="Unassembled WGS sequence"/>
</dbReference>
<keyword evidence="2" id="KW-1185">Reference proteome</keyword>
<evidence type="ECO:0000313" key="1">
    <source>
        <dbReference type="EMBL" id="MEI9405692.1"/>
    </source>
</evidence>
<organism evidence="1 2">
    <name type="scientific">Mesorhizobium argentiipisi</name>
    <dbReference type="NCBI Taxonomy" id="3015175"/>
    <lineage>
        <taxon>Bacteria</taxon>
        <taxon>Pseudomonadati</taxon>
        <taxon>Pseudomonadota</taxon>
        <taxon>Alphaproteobacteria</taxon>
        <taxon>Hyphomicrobiales</taxon>
        <taxon>Phyllobacteriaceae</taxon>
        <taxon>Mesorhizobium</taxon>
    </lineage>
</organism>
<name>A0ABU8KJN0_9HYPH</name>
<proteinExistence type="predicted"/>
<reference evidence="1 2" key="1">
    <citation type="submission" date="2022-12" db="EMBL/GenBank/DDBJ databases">
        <authorList>
            <person name="Muema E."/>
        </authorList>
    </citation>
    <scope>NUCLEOTIDE SEQUENCE [LARGE SCALE GENOMIC DNA]</scope>
    <source>
        <strain evidence="2">1330</strain>
    </source>
</reference>
<sequence length="58" mass="6478">MAEDSSELRAKALRDLHVEWLVKEAGITTAQANELIELIGMGNLPSLRREAFLLKKSL</sequence>
<protein>
    <submittedName>
        <fullName evidence="1">Uncharacterized protein</fullName>
    </submittedName>
</protein>
<accession>A0ABU8KJN0</accession>
<evidence type="ECO:0000313" key="2">
    <source>
        <dbReference type="Proteomes" id="UP001366503"/>
    </source>
</evidence>
<gene>
    <name evidence="1" type="ORF">O7A05_26515</name>
</gene>
<dbReference type="EMBL" id="JAPYKO010000025">
    <property type="protein sequence ID" value="MEI9405692.1"/>
    <property type="molecule type" value="Genomic_DNA"/>
</dbReference>
<dbReference type="RefSeq" id="WP_337095938.1">
    <property type="nucleotide sequence ID" value="NZ_JAPYKO010000025.1"/>
</dbReference>
<comment type="caution">
    <text evidence="1">The sequence shown here is derived from an EMBL/GenBank/DDBJ whole genome shotgun (WGS) entry which is preliminary data.</text>
</comment>